<keyword evidence="2" id="KW-0812">Transmembrane</keyword>
<accession>A0A811P9G6</accession>
<proteinExistence type="predicted"/>
<dbReference type="PANTHER" id="PTHR38390:SF2">
    <property type="entry name" value="OS01G0103900 PROTEIN"/>
    <property type="match status" value="1"/>
</dbReference>
<protein>
    <submittedName>
        <fullName evidence="3">Uncharacterized protein</fullName>
    </submittedName>
</protein>
<dbReference type="EMBL" id="CAJGYO010000006">
    <property type="protein sequence ID" value="CAD6239197.1"/>
    <property type="molecule type" value="Genomic_DNA"/>
</dbReference>
<evidence type="ECO:0000256" key="1">
    <source>
        <dbReference type="SAM" id="MobiDB-lite"/>
    </source>
</evidence>
<keyword evidence="4" id="KW-1185">Reference proteome</keyword>
<dbReference type="Proteomes" id="UP000604825">
    <property type="component" value="Unassembled WGS sequence"/>
</dbReference>
<feature type="region of interest" description="Disordered" evidence="1">
    <location>
        <begin position="642"/>
        <end position="736"/>
    </location>
</feature>
<evidence type="ECO:0000256" key="2">
    <source>
        <dbReference type="SAM" id="Phobius"/>
    </source>
</evidence>
<dbReference type="OrthoDB" id="1906673at2759"/>
<keyword evidence="2" id="KW-1133">Transmembrane helix</keyword>
<comment type="caution">
    <text evidence="3">The sequence shown here is derived from an EMBL/GenBank/DDBJ whole genome shotgun (WGS) entry which is preliminary data.</text>
</comment>
<name>A0A811P9G6_9POAL</name>
<dbReference type="AlphaFoldDB" id="A0A811P9G6"/>
<feature type="transmembrane region" description="Helical" evidence="2">
    <location>
        <begin position="510"/>
        <end position="527"/>
    </location>
</feature>
<evidence type="ECO:0000313" key="4">
    <source>
        <dbReference type="Proteomes" id="UP000604825"/>
    </source>
</evidence>
<gene>
    <name evidence="3" type="ORF">NCGR_LOCUS26212</name>
</gene>
<feature type="compositionally biased region" description="Basic and acidic residues" evidence="1">
    <location>
        <begin position="668"/>
        <end position="684"/>
    </location>
</feature>
<evidence type="ECO:0000313" key="3">
    <source>
        <dbReference type="EMBL" id="CAD6239197.1"/>
    </source>
</evidence>
<organism evidence="3 4">
    <name type="scientific">Miscanthus lutarioriparius</name>
    <dbReference type="NCBI Taxonomy" id="422564"/>
    <lineage>
        <taxon>Eukaryota</taxon>
        <taxon>Viridiplantae</taxon>
        <taxon>Streptophyta</taxon>
        <taxon>Embryophyta</taxon>
        <taxon>Tracheophyta</taxon>
        <taxon>Spermatophyta</taxon>
        <taxon>Magnoliopsida</taxon>
        <taxon>Liliopsida</taxon>
        <taxon>Poales</taxon>
        <taxon>Poaceae</taxon>
        <taxon>PACMAD clade</taxon>
        <taxon>Panicoideae</taxon>
        <taxon>Andropogonodae</taxon>
        <taxon>Andropogoneae</taxon>
        <taxon>Saccharinae</taxon>
        <taxon>Miscanthus</taxon>
    </lineage>
</organism>
<dbReference type="PANTHER" id="PTHR38390">
    <property type="entry name" value="OS01G0103900 PROTEIN"/>
    <property type="match status" value="1"/>
</dbReference>
<reference evidence="3" key="1">
    <citation type="submission" date="2020-10" db="EMBL/GenBank/DDBJ databases">
        <authorList>
            <person name="Han B."/>
            <person name="Lu T."/>
            <person name="Zhao Q."/>
            <person name="Huang X."/>
            <person name="Zhao Y."/>
        </authorList>
    </citation>
    <scope>NUCLEOTIDE SEQUENCE</scope>
</reference>
<keyword evidence="2" id="KW-0472">Membrane</keyword>
<sequence>MALLCFLLDLRNIPPALLHRLKECLLDLANLYAATTSQPHAGTASPAAAGALPDRLALGYVYAPSSKPSSSCSSSWPELKIGYRPGEKFSLRDFHHAVNNIPLDGFLADQHGGSLPTGDVSLTNLFSNKAIYSWATDDISKKVIAICMSAQNTEALRRSLMDAAEQCVAVDFIMLEAEAAFMYGGASENANSFVNRICDLENCVVRRYNPETQVLHGLVKRWLEELKNDKEDTLQAVFVFRDPIIDSVKHIYCNLCASANQITDGFPPCQACKCHGHPIDLVTPNKAKWTCPITNRQLAASDVTDTAVRIGEQTVLFLPTSEGSSNLQRVSTSISFDVIERTELASMNEGVIMGRSYVVIPSSNDVEASLTDESSDQNIQIFYGLCETLFKLDQGLVCSSSCNIETMQIGTLQCYYLLQPSEKGPMLLRRLAGSEEMLPLPDVTRDCSSKITMEIKNSIETSLSKLILKDYNPLHHERGFHSELNRLVKDSLQFGYLLIGRWLCNIFCSFIYMVSVICLLSLLAIMIDPGNDRQIRCPMIGSTSFCRSIAPSCAPKDPHNVGSFSEPQAPTCQDLEESMFLDQPEDAAGGLNDLLLSFSEPQTSTFITRSKNKLSIQSKKGKASPSISEEWEKLIIIDDLDDDFASPAHPRPAVDKPPRPKPPSLVKPLDEKTSRILERLEPPRAKKQRANISKASTGAALAPASKQIKKPLLPREPSASQPLRPSFNRLRRKLPT</sequence>